<sequence>MTVQMGRRLTHLLTHGNTFCRRCPTASRDCIRSCTSRPHSRSGADSRRCSAGTRQCLCLQIRKNNEDMGKVGENPSGQPLPHFPL</sequence>
<dbReference type="EMBL" id="CAAALY010080955">
    <property type="protein sequence ID" value="VEL26538.1"/>
    <property type="molecule type" value="Genomic_DNA"/>
</dbReference>
<dbReference type="Proteomes" id="UP000784294">
    <property type="component" value="Unassembled WGS sequence"/>
</dbReference>
<dbReference type="AlphaFoldDB" id="A0A448X2R2"/>
<gene>
    <name evidence="1" type="ORF">PXEA_LOCUS19978</name>
</gene>
<evidence type="ECO:0000313" key="1">
    <source>
        <dbReference type="EMBL" id="VEL26538.1"/>
    </source>
</evidence>
<keyword evidence="2" id="KW-1185">Reference proteome</keyword>
<reference evidence="1" key="1">
    <citation type="submission" date="2018-11" db="EMBL/GenBank/DDBJ databases">
        <authorList>
            <consortium name="Pathogen Informatics"/>
        </authorList>
    </citation>
    <scope>NUCLEOTIDE SEQUENCE</scope>
</reference>
<evidence type="ECO:0000313" key="2">
    <source>
        <dbReference type="Proteomes" id="UP000784294"/>
    </source>
</evidence>
<accession>A0A448X2R2</accession>
<name>A0A448X2R2_9PLAT</name>
<protein>
    <submittedName>
        <fullName evidence="1">Uncharacterized protein</fullName>
    </submittedName>
</protein>
<organism evidence="1 2">
    <name type="scientific">Protopolystoma xenopodis</name>
    <dbReference type="NCBI Taxonomy" id="117903"/>
    <lineage>
        <taxon>Eukaryota</taxon>
        <taxon>Metazoa</taxon>
        <taxon>Spiralia</taxon>
        <taxon>Lophotrochozoa</taxon>
        <taxon>Platyhelminthes</taxon>
        <taxon>Monogenea</taxon>
        <taxon>Polyopisthocotylea</taxon>
        <taxon>Polystomatidea</taxon>
        <taxon>Polystomatidae</taxon>
        <taxon>Protopolystoma</taxon>
    </lineage>
</organism>
<comment type="caution">
    <text evidence="1">The sequence shown here is derived from an EMBL/GenBank/DDBJ whole genome shotgun (WGS) entry which is preliminary data.</text>
</comment>
<proteinExistence type="predicted"/>